<protein>
    <submittedName>
        <fullName evidence="3">Uncharacterized protein LOC108556576</fullName>
    </submittedName>
</protein>
<evidence type="ECO:0000256" key="1">
    <source>
        <dbReference type="SAM" id="SignalP"/>
    </source>
</evidence>
<dbReference type="RefSeq" id="XP_017768237.1">
    <property type="nucleotide sequence ID" value="XM_017912748.1"/>
</dbReference>
<feature type="signal peptide" evidence="1">
    <location>
        <begin position="1"/>
        <end position="21"/>
    </location>
</feature>
<accession>A0ABM1M0Y7</accession>
<sequence length="108" mass="12164">MNRSLLLFVLISSLLVKSVTPWAIYMWPEIEYKGKAIGVAGEEEECVPLPSFFTAASINPRDFCVNLYETADCSGVKYAFFQSSLNLNNLNRIIRKRVGSVKSCNTDY</sequence>
<feature type="chain" id="PRO_5046176333" evidence="1">
    <location>
        <begin position="22"/>
        <end position="108"/>
    </location>
</feature>
<dbReference type="GeneID" id="108556576"/>
<evidence type="ECO:0000313" key="2">
    <source>
        <dbReference type="Proteomes" id="UP000695000"/>
    </source>
</evidence>
<dbReference type="Proteomes" id="UP000695000">
    <property type="component" value="Unplaced"/>
</dbReference>
<name>A0ABM1M0Y7_NICVS</name>
<reference evidence="3" key="1">
    <citation type="submission" date="2025-08" db="UniProtKB">
        <authorList>
            <consortium name="RefSeq"/>
        </authorList>
    </citation>
    <scope>IDENTIFICATION</scope>
    <source>
        <tissue evidence="3">Whole Larva</tissue>
    </source>
</reference>
<gene>
    <name evidence="3" type="primary">LOC108556576</name>
</gene>
<evidence type="ECO:0000313" key="3">
    <source>
        <dbReference type="RefSeq" id="XP_017768237.1"/>
    </source>
</evidence>
<keyword evidence="1" id="KW-0732">Signal</keyword>
<proteinExistence type="predicted"/>
<keyword evidence="2" id="KW-1185">Reference proteome</keyword>
<organism evidence="2 3">
    <name type="scientific">Nicrophorus vespilloides</name>
    <name type="common">Boreal carrion beetle</name>
    <dbReference type="NCBI Taxonomy" id="110193"/>
    <lineage>
        <taxon>Eukaryota</taxon>
        <taxon>Metazoa</taxon>
        <taxon>Ecdysozoa</taxon>
        <taxon>Arthropoda</taxon>
        <taxon>Hexapoda</taxon>
        <taxon>Insecta</taxon>
        <taxon>Pterygota</taxon>
        <taxon>Neoptera</taxon>
        <taxon>Endopterygota</taxon>
        <taxon>Coleoptera</taxon>
        <taxon>Polyphaga</taxon>
        <taxon>Staphyliniformia</taxon>
        <taxon>Silphidae</taxon>
        <taxon>Nicrophorinae</taxon>
        <taxon>Nicrophorus</taxon>
    </lineage>
</organism>